<dbReference type="InterPro" id="IPR028995">
    <property type="entry name" value="Glyco_hydro_57/38_cen_sf"/>
</dbReference>
<dbReference type="Proteomes" id="UP000092596">
    <property type="component" value="Chromosome"/>
</dbReference>
<dbReference type="KEGG" id="dva:DAD186_02190"/>
<dbReference type="InterPro" id="IPR027291">
    <property type="entry name" value="Glyco_hydro_38_N_sf"/>
</dbReference>
<dbReference type="GO" id="GO:0006013">
    <property type="term" value="P:mannose metabolic process"/>
    <property type="evidence" value="ECO:0007669"/>
    <property type="project" value="InterPro"/>
</dbReference>
<keyword evidence="3 6" id="KW-0378">Hydrolase</keyword>
<dbReference type="FunFam" id="3.20.110.10:FF:000002">
    <property type="entry name" value="alpha-mannosidase 2C1 isoform X1"/>
    <property type="match status" value="1"/>
</dbReference>
<reference evidence="6 7" key="1">
    <citation type="submission" date="2015-06" db="EMBL/GenBank/DDBJ databases">
        <title>Investigation of pathophysiology for high-risk pregnancy and development of treatment modality based on it.</title>
        <authorList>
            <person name="Kim B.-C."/>
            <person name="Lim S."/>
        </authorList>
    </citation>
    <scope>NUCLEOTIDE SEQUENCE [LARGE SCALE GENOMIC DNA]</scope>
    <source>
        <strain evidence="6 7">AD1-86</strain>
    </source>
</reference>
<dbReference type="CDD" id="cd10789">
    <property type="entry name" value="GH38N_AMII_ER_cytosolic"/>
    <property type="match status" value="1"/>
</dbReference>
<comment type="similarity">
    <text evidence="1">Belongs to the glycosyl hydrolase 38 family.</text>
</comment>
<dbReference type="PATRIC" id="fig|1630135.4.peg.221"/>
<protein>
    <submittedName>
        <fullName evidence="6">Alpha-mannosidase</fullName>
        <ecNumber evidence="6">3.2.1.24</ecNumber>
    </submittedName>
</protein>
<dbReference type="InterPro" id="IPR041147">
    <property type="entry name" value="GH38_C"/>
</dbReference>
<dbReference type="Gene3D" id="2.70.98.30">
    <property type="entry name" value="Golgi alpha-mannosidase II, domain 4"/>
    <property type="match status" value="1"/>
</dbReference>
<dbReference type="GO" id="GO:0046872">
    <property type="term" value="F:metal ion binding"/>
    <property type="evidence" value="ECO:0007669"/>
    <property type="project" value="UniProtKB-KW"/>
</dbReference>
<dbReference type="Pfam" id="PF01074">
    <property type="entry name" value="Glyco_hydro_38N"/>
    <property type="match status" value="1"/>
</dbReference>
<dbReference type="Gene3D" id="3.20.110.10">
    <property type="entry name" value="Glycoside hydrolase 38, N terminal domain"/>
    <property type="match status" value="1"/>
</dbReference>
<keyword evidence="2" id="KW-0479">Metal-binding</keyword>
<evidence type="ECO:0000313" key="7">
    <source>
        <dbReference type="Proteomes" id="UP000092596"/>
    </source>
</evidence>
<sequence length="1063" mass="117018">MFDDSTLVEDRIERLHERLGKELFRVLAPVHVTAWKAPGEPVDFATAAGASYTPIASGDRWGPAWSTWWFKLSGTVPAEAKSERVQLRVDLGFEGDWAGNQSEGLAYTTSGTPLKGVNPMNRLIPLTGKGLPETIAKAGESLLDENGNVDLFIESGANPNMGDYMNNPTDLGDLSTRPDKPVWTFGGADLVVRNESVWHLWLDIEVLWGTLKEQPKDSTLRATLLRTLEEAADIVDAEGIHEGADAARAHLAPVIASGAGASAQVMSAVGHAHIDSAWLWPLRETRRKVARTFSNVLALAEDYPEFTFACTSAQHYAWLKSGAPALFERVKDSIAKGQWHPAGGMWVESDTNLPGGEALVRQFTVGLNWMERELGVAPTCTWLPDSFGYTGALPQIARLSGMTTFFTQKLNWSQTNTLPHHTFWWEGIDGTRIFTHFPPVDCYDSIVSPEEVYKAGRNFKEKGRAKRSLLPYGYGDGGGGPVAEMVERARRFADMEGAPRLEFDSPDGFFDKAREEYPNAPVWSGEMYLEFHRGVYTSSAELKRGNREVEAKLAVLEWLGALATERGIDYPLDEVEELWQRALLLQFHDILPGSSIHWVNREARAEYEALRTDIERLIDSLFTSLAGEHKSQVEVREGGHGQAAGLAGSEPTVLNPSPVVRREVWEHSDGCSLIEVAPFSAAPLSSVEVEPENPVTCEKREGGTVLNNGLVEVVIDANGLVSSLRDLEVGGRELLAPEAKANALSIHPDFPSCFDAWELQHQYKRSETVLSEALEVKVVRDTPCTSCVEVRRAHGDSTFTQRITLEADSRAVDFEVHVDWREKHRVLRVGFPLALNARTDRSEIQFGHIDRAIAKNTSWQEAQFEVSGHRWALLEEPGYAVAFANSQTYGHDVRVLDAPGNERRGGVAFGYTLLRSATAPDPEVDLGEHTLRYSLVCDAGLEEAHAAGLRLTQPLREATPGFEVSPVASIDLHEGDTLAFIDAVKPADDGSGDLIVRLHEAEGRTGKAHVRFATAPREVHATNLRETDTPEAAPGLTACSEDSSLYEVSMHEFQIVTLRVAHA</sequence>
<dbReference type="FunFam" id="1.20.1270.50:FF:000004">
    <property type="entry name" value="alpha-mannosidase 2C1 isoform X1"/>
    <property type="match status" value="1"/>
</dbReference>
<dbReference type="SUPFAM" id="SSF88713">
    <property type="entry name" value="Glycoside hydrolase/deacetylase"/>
    <property type="match status" value="1"/>
</dbReference>
<evidence type="ECO:0000256" key="4">
    <source>
        <dbReference type="ARBA" id="ARBA00023295"/>
    </source>
</evidence>
<dbReference type="GO" id="GO:0004559">
    <property type="term" value="F:alpha-mannosidase activity"/>
    <property type="evidence" value="ECO:0007669"/>
    <property type="project" value="UniProtKB-EC"/>
</dbReference>
<dbReference type="STRING" id="1630135.DAD186_02190"/>
<dbReference type="InterPro" id="IPR037094">
    <property type="entry name" value="Glyco_hydro_38_cen_sf"/>
</dbReference>
<evidence type="ECO:0000256" key="2">
    <source>
        <dbReference type="ARBA" id="ARBA00022723"/>
    </source>
</evidence>
<dbReference type="AlphaFoldDB" id="A0A1B0ZFQ2"/>
<dbReference type="InterPro" id="IPR011682">
    <property type="entry name" value="Glyco_hydro_38_C"/>
</dbReference>
<dbReference type="Pfam" id="PF22907">
    <property type="entry name" value="Ams1-like_1st"/>
    <property type="match status" value="1"/>
</dbReference>
<dbReference type="Pfam" id="PF09261">
    <property type="entry name" value="Alpha-mann_mid"/>
    <property type="match status" value="1"/>
</dbReference>
<evidence type="ECO:0000259" key="5">
    <source>
        <dbReference type="SMART" id="SM00872"/>
    </source>
</evidence>
<gene>
    <name evidence="6" type="ORF">DAD186_02190</name>
</gene>
<dbReference type="InterPro" id="IPR054723">
    <property type="entry name" value="Ams1-like_N"/>
</dbReference>
<dbReference type="EMBL" id="CP012117">
    <property type="protein sequence ID" value="ANP26778.1"/>
    <property type="molecule type" value="Genomic_DNA"/>
</dbReference>
<dbReference type="Gene3D" id="1.20.1270.50">
    <property type="entry name" value="Glycoside hydrolase family 38, central domain"/>
    <property type="match status" value="1"/>
</dbReference>
<name>A0A1B0ZFQ2_9MICO</name>
<dbReference type="SUPFAM" id="SSF88688">
    <property type="entry name" value="Families 57/38 glycoside transferase middle domain"/>
    <property type="match status" value="1"/>
</dbReference>
<dbReference type="SUPFAM" id="SSF74650">
    <property type="entry name" value="Galactose mutarotase-like"/>
    <property type="match status" value="1"/>
</dbReference>
<dbReference type="InterPro" id="IPR011013">
    <property type="entry name" value="Gal_mutarotase_sf_dom"/>
</dbReference>
<feature type="domain" description="Glycoside hydrolase family 38 central" evidence="5">
    <location>
        <begin position="530"/>
        <end position="607"/>
    </location>
</feature>
<dbReference type="InterPro" id="IPR015341">
    <property type="entry name" value="Glyco_hydro_38_cen"/>
</dbReference>
<accession>A0A1B0ZFQ2</accession>
<dbReference type="SMART" id="SM00872">
    <property type="entry name" value="Alpha-mann_mid"/>
    <property type="match status" value="1"/>
</dbReference>
<keyword evidence="4 6" id="KW-0326">Glycosidase</keyword>
<dbReference type="PANTHER" id="PTHR46017:SF1">
    <property type="entry name" value="ALPHA-MANNOSIDASE 2C1"/>
    <property type="match status" value="1"/>
</dbReference>
<dbReference type="EC" id="3.2.1.24" evidence="6"/>
<dbReference type="Pfam" id="PF17677">
    <property type="entry name" value="Glyco_hydro38C2"/>
    <property type="match status" value="1"/>
</dbReference>
<dbReference type="GO" id="GO:0030246">
    <property type="term" value="F:carbohydrate binding"/>
    <property type="evidence" value="ECO:0007669"/>
    <property type="project" value="InterPro"/>
</dbReference>
<dbReference type="PANTHER" id="PTHR46017">
    <property type="entry name" value="ALPHA-MANNOSIDASE 2C1"/>
    <property type="match status" value="1"/>
</dbReference>
<dbReference type="GO" id="GO:0009313">
    <property type="term" value="P:oligosaccharide catabolic process"/>
    <property type="evidence" value="ECO:0007669"/>
    <property type="project" value="TreeGrafter"/>
</dbReference>
<evidence type="ECO:0000256" key="1">
    <source>
        <dbReference type="ARBA" id="ARBA00009792"/>
    </source>
</evidence>
<organism evidence="6 7">
    <name type="scientific">Dermabacter vaginalis</name>
    <dbReference type="NCBI Taxonomy" id="1630135"/>
    <lineage>
        <taxon>Bacteria</taxon>
        <taxon>Bacillati</taxon>
        <taxon>Actinomycetota</taxon>
        <taxon>Actinomycetes</taxon>
        <taxon>Micrococcales</taxon>
        <taxon>Dermabacteraceae</taxon>
        <taxon>Dermabacter</taxon>
    </lineage>
</organism>
<evidence type="ECO:0000256" key="3">
    <source>
        <dbReference type="ARBA" id="ARBA00022801"/>
    </source>
</evidence>
<proteinExistence type="inferred from homology"/>
<evidence type="ECO:0000313" key="6">
    <source>
        <dbReference type="EMBL" id="ANP26778.1"/>
    </source>
</evidence>
<dbReference type="InterPro" id="IPR011330">
    <property type="entry name" value="Glyco_hydro/deAcase_b/a-brl"/>
</dbReference>
<dbReference type="InterPro" id="IPR000602">
    <property type="entry name" value="Glyco_hydro_38_N"/>
</dbReference>
<dbReference type="RefSeq" id="WP_065247143.1">
    <property type="nucleotide sequence ID" value="NZ_CP012117.1"/>
</dbReference>
<dbReference type="Pfam" id="PF07748">
    <property type="entry name" value="Glyco_hydro_38C"/>
    <property type="match status" value="1"/>
</dbReference>